<feature type="transmembrane region" description="Helical" evidence="9">
    <location>
        <begin position="187"/>
        <end position="206"/>
    </location>
</feature>
<evidence type="ECO:0000256" key="3">
    <source>
        <dbReference type="ARBA" id="ARBA00022448"/>
    </source>
</evidence>
<comment type="caution">
    <text evidence="10">The sequence shown here is derived from an EMBL/GenBank/DDBJ whole genome shotgun (WGS) entry which is preliminary data.</text>
</comment>
<name>A0A5C4MI61_9ACTN</name>
<gene>
    <name evidence="11" type="ORF">FHE65_01880</name>
    <name evidence="10" type="ORF">FHE65_18510</name>
</gene>
<evidence type="ECO:0000313" key="12">
    <source>
        <dbReference type="Proteomes" id="UP000306740"/>
    </source>
</evidence>
<dbReference type="GO" id="GO:0022857">
    <property type="term" value="F:transmembrane transporter activity"/>
    <property type="evidence" value="ECO:0007669"/>
    <property type="project" value="InterPro"/>
</dbReference>
<dbReference type="PIRSF" id="PIRSF002744">
    <property type="entry name" value="Pur-cyt_permease"/>
    <property type="match status" value="1"/>
</dbReference>
<feature type="transmembrane region" description="Helical" evidence="9">
    <location>
        <begin position="218"/>
        <end position="239"/>
    </location>
</feature>
<feature type="transmembrane region" description="Helical" evidence="9">
    <location>
        <begin position="417"/>
        <end position="436"/>
    </location>
</feature>
<evidence type="ECO:0000256" key="5">
    <source>
        <dbReference type="ARBA" id="ARBA00022989"/>
    </source>
</evidence>
<dbReference type="Proteomes" id="UP000306740">
    <property type="component" value="Unassembled WGS sequence"/>
</dbReference>
<evidence type="ECO:0000256" key="2">
    <source>
        <dbReference type="ARBA" id="ARBA00008974"/>
    </source>
</evidence>
<reference evidence="10 12" key="1">
    <citation type="submission" date="2019-05" db="EMBL/GenBank/DDBJ databases">
        <title>Mumia sp. nov., isolated from the intestinal contents of plateau pika (Ochotona curzoniae) in the Qinghai-Tibet plateau of China.</title>
        <authorList>
            <person name="Tian Z."/>
        </authorList>
    </citation>
    <scope>NUCLEOTIDE SEQUENCE [LARGE SCALE GENOMIC DNA]</scope>
    <source>
        <strain evidence="12">527</strain>
        <strain evidence="10">Z527</strain>
    </source>
</reference>
<evidence type="ECO:0000256" key="9">
    <source>
        <dbReference type="SAM" id="Phobius"/>
    </source>
</evidence>
<dbReference type="InterPro" id="IPR001248">
    <property type="entry name" value="Pur-cyt_permease"/>
</dbReference>
<comment type="subcellular location">
    <subcellularLocation>
        <location evidence="1">Membrane</location>
        <topology evidence="1">Multi-pass membrane protein</topology>
    </subcellularLocation>
</comment>
<evidence type="ECO:0000256" key="7">
    <source>
        <dbReference type="PIRNR" id="PIRNR002744"/>
    </source>
</evidence>
<feature type="transmembrane region" description="Helical" evidence="9">
    <location>
        <begin position="376"/>
        <end position="397"/>
    </location>
</feature>
<dbReference type="OrthoDB" id="9809167at2"/>
<dbReference type="GO" id="GO:0005886">
    <property type="term" value="C:plasma membrane"/>
    <property type="evidence" value="ECO:0007669"/>
    <property type="project" value="TreeGrafter"/>
</dbReference>
<evidence type="ECO:0000313" key="11">
    <source>
        <dbReference type="EMBL" id="TNC51278.1"/>
    </source>
</evidence>
<dbReference type="RefSeq" id="WP_139105103.1">
    <property type="nucleotide sequence ID" value="NZ_VDFR01000009.1"/>
</dbReference>
<keyword evidence="3 7" id="KW-0813">Transport</keyword>
<keyword evidence="4 9" id="KW-0812">Transmembrane</keyword>
<feature type="region of interest" description="Disordered" evidence="8">
    <location>
        <begin position="1"/>
        <end position="20"/>
    </location>
</feature>
<keyword evidence="6 7" id="KW-0472">Membrane</keyword>
<keyword evidence="5 9" id="KW-1133">Transmembrane helix</keyword>
<sequence length="501" mass="52448">MSRDPHSRSREPLPAAAPVSAPTGAIEANGINVIDESERKGTPRSLFWPWCAANISVFGVAYGAYFLDFGVSFWQALFAGLIGTVLSFLLVGVVSIAGKRGSAPTMVLSRAAFGVRGNTLPSAVSYVLLVGWETVLVSLAALASASVIEELGWGGGDGARILGFVITAAVVIGAGILGFDTIMKLQVWITVATAVLTVGYVALTFGDIDWDAVTSLPSGGAAAVVGLAIFATAGFGISWVNSGADYSRYLPRTASAGGVVLWTTLGGAIAPVLLVLYGLLLAGSDPALFAALGADPIGTLVTLLPTWYLVPFFLVALAGLVGGAVLDIYSSGLALLTLGLKTPRWVAAAIDGAIMVAGTIYFLWFADDFFEPFQGFLITLAVPIAAWAGIFVADIALRRRDYADLDLYDPRGRYGAWNVPTVAWFVLAVVVGWGMVTNTYADWLGWQGYLLEPLRLGGKDGEWAFANLGVVAALAIGFVGYLITGRRQVARQEAASPVGPR</sequence>
<dbReference type="Gene3D" id="1.10.4160.10">
    <property type="entry name" value="Hydantoin permease"/>
    <property type="match status" value="1"/>
</dbReference>
<dbReference type="EMBL" id="VDFR01000081">
    <property type="protein sequence ID" value="TNC43254.1"/>
    <property type="molecule type" value="Genomic_DNA"/>
</dbReference>
<comment type="similarity">
    <text evidence="2 7">Belongs to the purine-cytosine permease (2.A.39) family.</text>
</comment>
<evidence type="ECO:0000256" key="1">
    <source>
        <dbReference type="ARBA" id="ARBA00004141"/>
    </source>
</evidence>
<feature type="transmembrane region" description="Helical" evidence="9">
    <location>
        <begin position="308"/>
        <end position="338"/>
    </location>
</feature>
<feature type="transmembrane region" description="Helical" evidence="9">
    <location>
        <begin position="46"/>
        <end position="67"/>
    </location>
</feature>
<dbReference type="InterPro" id="IPR026030">
    <property type="entry name" value="Pur-cyt_permease_Fcy2/21/22"/>
</dbReference>
<proteinExistence type="inferred from homology"/>
<protein>
    <submittedName>
        <fullName evidence="10">Allantoin permease</fullName>
    </submittedName>
</protein>
<evidence type="ECO:0000256" key="4">
    <source>
        <dbReference type="ARBA" id="ARBA00022692"/>
    </source>
</evidence>
<feature type="transmembrane region" description="Helical" evidence="9">
    <location>
        <begin position="259"/>
        <end position="280"/>
    </location>
</feature>
<dbReference type="AlphaFoldDB" id="A0A5C4MI61"/>
<evidence type="ECO:0000256" key="8">
    <source>
        <dbReference type="SAM" id="MobiDB-lite"/>
    </source>
</evidence>
<evidence type="ECO:0000313" key="10">
    <source>
        <dbReference type="EMBL" id="TNC43254.1"/>
    </source>
</evidence>
<dbReference type="PANTHER" id="PTHR31806:SF1">
    <property type="entry name" value="PURINE-CYTOSINE PERMEASE FCY2-RELATED"/>
    <property type="match status" value="1"/>
</dbReference>
<feature type="transmembrane region" description="Helical" evidence="9">
    <location>
        <begin position="73"/>
        <end position="98"/>
    </location>
</feature>
<feature type="transmembrane region" description="Helical" evidence="9">
    <location>
        <begin position="119"/>
        <end position="141"/>
    </location>
</feature>
<dbReference type="PANTHER" id="PTHR31806">
    <property type="entry name" value="PURINE-CYTOSINE PERMEASE FCY2-RELATED"/>
    <property type="match status" value="1"/>
</dbReference>
<feature type="transmembrane region" description="Helical" evidence="9">
    <location>
        <begin position="161"/>
        <end position="180"/>
    </location>
</feature>
<feature type="compositionally biased region" description="Basic and acidic residues" evidence="8">
    <location>
        <begin position="1"/>
        <end position="11"/>
    </location>
</feature>
<feature type="transmembrane region" description="Helical" evidence="9">
    <location>
        <begin position="463"/>
        <end position="483"/>
    </location>
</feature>
<organism evidence="10 12">
    <name type="scientific">Mumia zhuanghuii</name>
    <dbReference type="NCBI Taxonomy" id="2585211"/>
    <lineage>
        <taxon>Bacteria</taxon>
        <taxon>Bacillati</taxon>
        <taxon>Actinomycetota</taxon>
        <taxon>Actinomycetes</taxon>
        <taxon>Propionibacteriales</taxon>
        <taxon>Nocardioidaceae</taxon>
        <taxon>Mumia</taxon>
    </lineage>
</organism>
<evidence type="ECO:0000256" key="6">
    <source>
        <dbReference type="ARBA" id="ARBA00023136"/>
    </source>
</evidence>
<dbReference type="Pfam" id="PF02133">
    <property type="entry name" value="Transp_cyt_pur"/>
    <property type="match status" value="1"/>
</dbReference>
<accession>A0A5C4MI61</accession>
<dbReference type="EMBL" id="VDFR01000009">
    <property type="protein sequence ID" value="TNC51278.1"/>
    <property type="molecule type" value="Genomic_DNA"/>
</dbReference>
<feature type="transmembrane region" description="Helical" evidence="9">
    <location>
        <begin position="345"/>
        <end position="364"/>
    </location>
</feature>